<gene>
    <name evidence="1" type="ORF">L484_025345</name>
</gene>
<dbReference type="Proteomes" id="UP000030645">
    <property type="component" value="Unassembled WGS sequence"/>
</dbReference>
<proteinExistence type="predicted"/>
<organism evidence="1 2">
    <name type="scientific">Morus notabilis</name>
    <dbReference type="NCBI Taxonomy" id="981085"/>
    <lineage>
        <taxon>Eukaryota</taxon>
        <taxon>Viridiplantae</taxon>
        <taxon>Streptophyta</taxon>
        <taxon>Embryophyta</taxon>
        <taxon>Tracheophyta</taxon>
        <taxon>Spermatophyta</taxon>
        <taxon>Magnoliopsida</taxon>
        <taxon>eudicotyledons</taxon>
        <taxon>Gunneridae</taxon>
        <taxon>Pentapetalae</taxon>
        <taxon>rosids</taxon>
        <taxon>fabids</taxon>
        <taxon>Rosales</taxon>
        <taxon>Moraceae</taxon>
        <taxon>Moreae</taxon>
        <taxon>Morus</taxon>
    </lineage>
</organism>
<accession>W9R246</accession>
<dbReference type="AlphaFoldDB" id="W9R246"/>
<dbReference type="EMBL" id="KE344510">
    <property type="protein sequence ID" value="EXB65266.1"/>
    <property type="molecule type" value="Genomic_DNA"/>
</dbReference>
<keyword evidence="2" id="KW-1185">Reference proteome</keyword>
<reference evidence="2" key="1">
    <citation type="submission" date="2013-01" db="EMBL/GenBank/DDBJ databases">
        <title>Draft Genome Sequence of a Mulberry Tree, Morus notabilis C.K. Schneid.</title>
        <authorList>
            <person name="He N."/>
            <person name="Zhao S."/>
        </authorList>
    </citation>
    <scope>NUCLEOTIDE SEQUENCE</scope>
</reference>
<protein>
    <submittedName>
        <fullName evidence="1">Uncharacterized protein</fullName>
    </submittedName>
</protein>
<name>W9R246_9ROSA</name>
<evidence type="ECO:0000313" key="1">
    <source>
        <dbReference type="EMBL" id="EXB65266.1"/>
    </source>
</evidence>
<sequence>MHKWQEPNGKEELTSCGLGCFASYVPERRSYVLFREAKTMVHSRRRWMCRRRSISSVRRDADGLKVLLRQRPQRH</sequence>
<evidence type="ECO:0000313" key="2">
    <source>
        <dbReference type="Proteomes" id="UP000030645"/>
    </source>
</evidence>